<name>K9HST1_9PROT</name>
<sequence>MVSLFGLFGRSREVRLIEDGVRAHGLHKALVPDAVKFTVVRLLKETPEGVSPESTHRAGELLAWCMLGEDEFTENNGTVSARHADARVAEAIESGDSLDAQLVLLTLQAKVCHPAIIDRYDLSAE</sequence>
<evidence type="ECO:0000313" key="2">
    <source>
        <dbReference type="Proteomes" id="UP000009881"/>
    </source>
</evidence>
<dbReference type="AlphaFoldDB" id="K9HST1"/>
<dbReference type="OrthoDB" id="8419627at2"/>
<dbReference type="RefSeq" id="WP_009539862.1">
    <property type="nucleotide sequence ID" value="NZ_ANHY01000006.1"/>
</dbReference>
<evidence type="ECO:0000313" key="1">
    <source>
        <dbReference type="EMBL" id="EKV31381.1"/>
    </source>
</evidence>
<accession>K9HST1</accession>
<protein>
    <submittedName>
        <fullName evidence="1">Uncharacterized protein</fullName>
    </submittedName>
</protein>
<dbReference type="Proteomes" id="UP000009881">
    <property type="component" value="Unassembled WGS sequence"/>
</dbReference>
<organism evidence="1 2">
    <name type="scientific">Caenispirillum salinarum AK4</name>
    <dbReference type="NCBI Taxonomy" id="1238182"/>
    <lineage>
        <taxon>Bacteria</taxon>
        <taxon>Pseudomonadati</taxon>
        <taxon>Pseudomonadota</taxon>
        <taxon>Alphaproteobacteria</taxon>
        <taxon>Rhodospirillales</taxon>
        <taxon>Novispirillaceae</taxon>
        <taxon>Caenispirillum</taxon>
    </lineage>
</organism>
<reference evidence="1 2" key="1">
    <citation type="journal article" date="2013" name="Genome Announc.">
        <title>Draft Genome Sequence of an Alphaproteobacterium, Caenispirillum salinarum AK4(T), Isolated from a Solar Saltern.</title>
        <authorList>
            <person name="Khatri I."/>
            <person name="Singh A."/>
            <person name="Korpole S."/>
            <person name="Pinnaka A.K."/>
            <person name="Subramanian S."/>
        </authorList>
    </citation>
    <scope>NUCLEOTIDE SEQUENCE [LARGE SCALE GENOMIC DNA]</scope>
    <source>
        <strain evidence="1 2">AK4</strain>
    </source>
</reference>
<keyword evidence="2" id="KW-1185">Reference proteome</keyword>
<dbReference type="EMBL" id="ANHY01000006">
    <property type="protein sequence ID" value="EKV31381.1"/>
    <property type="molecule type" value="Genomic_DNA"/>
</dbReference>
<comment type="caution">
    <text evidence="1">The sequence shown here is derived from an EMBL/GenBank/DDBJ whole genome shotgun (WGS) entry which is preliminary data.</text>
</comment>
<proteinExistence type="predicted"/>
<dbReference type="eggNOG" id="ENOG5032RSU">
    <property type="taxonomic scope" value="Bacteria"/>
</dbReference>
<gene>
    <name evidence="1" type="ORF">C882_3754</name>
</gene>